<evidence type="ECO:0000313" key="1">
    <source>
        <dbReference type="EMBL" id="MTE19866.1"/>
    </source>
</evidence>
<dbReference type="AlphaFoldDB" id="A0A6G2BCL2"/>
<accession>A0A6G2BCL2</accession>
<dbReference type="EMBL" id="WIXO01000001">
    <property type="protein sequence ID" value="MTE19866.1"/>
    <property type="molecule type" value="Genomic_DNA"/>
</dbReference>
<dbReference type="Proteomes" id="UP000473014">
    <property type="component" value="Unassembled WGS sequence"/>
</dbReference>
<evidence type="ECO:0000313" key="2">
    <source>
        <dbReference type="Proteomes" id="UP000473014"/>
    </source>
</evidence>
<reference evidence="1 2" key="1">
    <citation type="submission" date="2019-11" db="EMBL/GenBank/DDBJ databases">
        <authorList>
            <person name="Yuan L."/>
        </authorList>
    </citation>
    <scope>NUCLEOTIDE SEQUENCE [LARGE SCALE GENOMIC DNA]</scope>
    <source>
        <strain evidence="1 2">TRM43335</strain>
    </source>
</reference>
<protein>
    <submittedName>
        <fullName evidence="1">Uncharacterized protein</fullName>
    </submittedName>
</protein>
<name>A0A6G2BCL2_9ACTN</name>
<gene>
    <name evidence="1" type="ORF">F0L17_12215</name>
</gene>
<organism evidence="1 2">
    <name type="scientific">Streptomyces taklimakanensis</name>
    <dbReference type="NCBI Taxonomy" id="2569853"/>
    <lineage>
        <taxon>Bacteria</taxon>
        <taxon>Bacillati</taxon>
        <taxon>Actinomycetota</taxon>
        <taxon>Actinomycetes</taxon>
        <taxon>Kitasatosporales</taxon>
        <taxon>Streptomycetaceae</taxon>
        <taxon>Streptomyces</taxon>
    </lineage>
</organism>
<comment type="caution">
    <text evidence="1">The sequence shown here is derived from an EMBL/GenBank/DDBJ whole genome shotgun (WGS) entry which is preliminary data.</text>
</comment>
<proteinExistence type="predicted"/>
<sequence length="65" mass="6519">MTETPAPPFDPGAEFDRQVRDLIGLGHPKAAGLDDERFADRPASGGRLIGTASSGLLTAGVGGAG</sequence>
<keyword evidence="2" id="KW-1185">Reference proteome</keyword>
<dbReference type="RefSeq" id="WP_155071099.1">
    <property type="nucleotide sequence ID" value="NZ_WIXO01000001.1"/>
</dbReference>
<dbReference type="OrthoDB" id="3242676at2"/>